<dbReference type="AlphaFoldDB" id="A0A4R7BWU4"/>
<keyword evidence="5" id="KW-1185">Reference proteome</keyword>
<sequence>MRAASRSIAVALTAALLAPALPLLGAGPLLAQGSATGSQPPAAPAPASPPADSPGVPAAPTKPSRPPLLAEPGDPANVDDVVLPAKPALVLSGSSDWDSGLKSLKEAFGRIEKELGRLGIEPRGRPIVLYTQTTDDNFRFEAMIPVAEAPANPPADLAKDMRFGTTPAGRAWRFVHKGPYDDVDNTYETITTYLEAKDIVAKDAFIEEFATDPVDGADADLEVNIFVQPR</sequence>
<evidence type="ECO:0000313" key="5">
    <source>
        <dbReference type="Proteomes" id="UP000295122"/>
    </source>
</evidence>
<reference evidence="4 5" key="1">
    <citation type="submission" date="2019-03" db="EMBL/GenBank/DDBJ databases">
        <title>Genomic Encyclopedia of Type Strains, Phase IV (KMG-IV): sequencing the most valuable type-strain genomes for metagenomic binning, comparative biology and taxonomic classification.</title>
        <authorList>
            <person name="Goeker M."/>
        </authorList>
    </citation>
    <scope>NUCLEOTIDE SEQUENCE [LARGE SCALE GENOMIC DNA]</scope>
    <source>
        <strain evidence="4 5">DSM 25903</strain>
    </source>
</reference>
<feature type="signal peptide" evidence="2">
    <location>
        <begin position="1"/>
        <end position="31"/>
    </location>
</feature>
<dbReference type="SUPFAM" id="SSF55136">
    <property type="entry name" value="Probable bacterial effector-binding domain"/>
    <property type="match status" value="1"/>
</dbReference>
<feature type="domain" description="AraC effector-binding" evidence="3">
    <location>
        <begin position="76"/>
        <end position="228"/>
    </location>
</feature>
<dbReference type="Pfam" id="PF06445">
    <property type="entry name" value="GyrI-like"/>
    <property type="match status" value="1"/>
</dbReference>
<dbReference type="Proteomes" id="UP000295122">
    <property type="component" value="Unassembled WGS sequence"/>
</dbReference>
<protein>
    <submittedName>
        <fullName evidence="4">Effector-binding domain-containing protein</fullName>
    </submittedName>
</protein>
<dbReference type="InterPro" id="IPR029442">
    <property type="entry name" value="GyrI-like"/>
</dbReference>
<accession>A0A4R7BWU4</accession>
<feature type="chain" id="PRO_5020447673" evidence="2">
    <location>
        <begin position="32"/>
        <end position="230"/>
    </location>
</feature>
<dbReference type="SMART" id="SM00871">
    <property type="entry name" value="AraC_E_bind"/>
    <property type="match status" value="1"/>
</dbReference>
<evidence type="ECO:0000313" key="4">
    <source>
        <dbReference type="EMBL" id="TDR90380.1"/>
    </source>
</evidence>
<dbReference type="InterPro" id="IPR011256">
    <property type="entry name" value="Reg_factor_effector_dom_sf"/>
</dbReference>
<gene>
    <name evidence="4" type="ORF">EV668_3231</name>
</gene>
<evidence type="ECO:0000259" key="3">
    <source>
        <dbReference type="SMART" id="SM00871"/>
    </source>
</evidence>
<organism evidence="4 5">
    <name type="scientific">Enterovirga rhinocerotis</name>
    <dbReference type="NCBI Taxonomy" id="1339210"/>
    <lineage>
        <taxon>Bacteria</taxon>
        <taxon>Pseudomonadati</taxon>
        <taxon>Pseudomonadota</taxon>
        <taxon>Alphaproteobacteria</taxon>
        <taxon>Hyphomicrobiales</taxon>
        <taxon>Methylobacteriaceae</taxon>
        <taxon>Enterovirga</taxon>
    </lineage>
</organism>
<keyword evidence="2" id="KW-0732">Signal</keyword>
<evidence type="ECO:0000256" key="1">
    <source>
        <dbReference type="SAM" id="MobiDB-lite"/>
    </source>
</evidence>
<feature type="region of interest" description="Disordered" evidence="1">
    <location>
        <begin position="33"/>
        <end position="80"/>
    </location>
</feature>
<dbReference type="RefSeq" id="WP_133771728.1">
    <property type="nucleotide sequence ID" value="NZ_SNZR01000013.1"/>
</dbReference>
<name>A0A4R7BWU4_9HYPH</name>
<dbReference type="OrthoDB" id="8449526at2"/>
<dbReference type="EMBL" id="SNZR01000013">
    <property type="protein sequence ID" value="TDR90380.1"/>
    <property type="molecule type" value="Genomic_DNA"/>
</dbReference>
<feature type="compositionally biased region" description="Pro residues" evidence="1">
    <location>
        <begin position="41"/>
        <end position="52"/>
    </location>
</feature>
<proteinExistence type="predicted"/>
<dbReference type="InterPro" id="IPR010499">
    <property type="entry name" value="AraC_E-bd"/>
</dbReference>
<comment type="caution">
    <text evidence="4">The sequence shown here is derived from an EMBL/GenBank/DDBJ whole genome shotgun (WGS) entry which is preliminary data.</text>
</comment>
<dbReference type="Gene3D" id="3.20.80.10">
    <property type="entry name" value="Regulatory factor, effector binding domain"/>
    <property type="match status" value="1"/>
</dbReference>
<evidence type="ECO:0000256" key="2">
    <source>
        <dbReference type="SAM" id="SignalP"/>
    </source>
</evidence>